<dbReference type="EMBL" id="LR134289">
    <property type="protein sequence ID" value="VEE10637.1"/>
    <property type="molecule type" value="Genomic_DNA"/>
</dbReference>
<evidence type="ECO:0000313" key="3">
    <source>
        <dbReference type="Proteomes" id="UP000279227"/>
    </source>
</evidence>
<dbReference type="AlphaFoldDB" id="A0A3S4M3I5"/>
<gene>
    <name evidence="2" type="ORF">NCTC11432_04261</name>
</gene>
<dbReference type="Gene3D" id="2.180.10.10">
    <property type="entry name" value="RHS repeat-associated core"/>
    <property type="match status" value="1"/>
</dbReference>
<dbReference type="NCBIfam" id="TIGR03696">
    <property type="entry name" value="Rhs_assc_core"/>
    <property type="match status" value="1"/>
</dbReference>
<organism evidence="2 3">
    <name type="scientific">Chryseobacterium gleum</name>
    <name type="common">Flavobacterium gleum</name>
    <dbReference type="NCBI Taxonomy" id="250"/>
    <lineage>
        <taxon>Bacteria</taxon>
        <taxon>Pseudomonadati</taxon>
        <taxon>Bacteroidota</taxon>
        <taxon>Flavobacteriia</taxon>
        <taxon>Flavobacteriales</taxon>
        <taxon>Weeksellaceae</taxon>
        <taxon>Chryseobacterium group</taxon>
        <taxon>Chryseobacterium</taxon>
    </lineage>
</organism>
<dbReference type="InterPro" id="IPR022385">
    <property type="entry name" value="Rhs_assc_core"/>
</dbReference>
<dbReference type="InterPro" id="IPR045619">
    <property type="entry name" value="DUF6443"/>
</dbReference>
<dbReference type="PANTHER" id="PTHR32305">
    <property type="match status" value="1"/>
</dbReference>
<proteinExistence type="predicted"/>
<accession>A0A3S4M3I5</accession>
<dbReference type="InterPro" id="IPR050708">
    <property type="entry name" value="T6SS_VgrG/RHS"/>
</dbReference>
<dbReference type="PANTHER" id="PTHR32305:SF15">
    <property type="entry name" value="PROTEIN RHSA-RELATED"/>
    <property type="match status" value="1"/>
</dbReference>
<protein>
    <submittedName>
        <fullName evidence="2">RHS repeat-associated core domain</fullName>
    </submittedName>
</protein>
<reference evidence="2 3" key="1">
    <citation type="submission" date="2018-12" db="EMBL/GenBank/DDBJ databases">
        <authorList>
            <consortium name="Pathogen Informatics"/>
        </authorList>
    </citation>
    <scope>NUCLEOTIDE SEQUENCE [LARGE SCALE GENOMIC DNA]</scope>
    <source>
        <strain evidence="2 3">NCTC11432</strain>
    </source>
</reference>
<dbReference type="Proteomes" id="UP000279227">
    <property type="component" value="Chromosome"/>
</dbReference>
<dbReference type="STRING" id="525257.HMPREF0204_11447"/>
<name>A0A3S4M3I5_CHRGE</name>
<evidence type="ECO:0000313" key="2">
    <source>
        <dbReference type="EMBL" id="VEE10637.1"/>
    </source>
</evidence>
<evidence type="ECO:0000259" key="1">
    <source>
        <dbReference type="Pfam" id="PF20041"/>
    </source>
</evidence>
<feature type="domain" description="DUF6443" evidence="1">
    <location>
        <begin position="46"/>
        <end position="173"/>
    </location>
</feature>
<sequence length="1253" mass="139659">MKNEHLKTRILHPDFLFLTPCISIKMKKILLLSGLFSAVFLQAQKTTTENYISSTDCLNEDCSKKTETVQYFDFLGRPRQVVSVKATPLGKDIVTPVVYDDLGRQTRTYLAVPQSSTSNGAVYPQTPGMVPFPVADATGIYSGEKTYTEKNLENSPLERVLQQKPIGNDWNGKAVVLGYDLNTAADHVKNYQVTVSWDPTEKLYKNELQYTPAEYAAGKLVKNTVTDEDGHKVVEFKDATGQTVLSRKVIDAVKNADTYYVYNDYKQLAYVIPPLASAAALNSSAVDNTCYQYKYDSKNRLVEKKLPGKGWEYMVYDRQNRLVASQDAVLGSTQNNFAAKGWMFSKYDEFGRVVYTGFFASTASRIDIQTTINTMSVNPGNNEKRNNTTPIIQNGESIYYTKNAFPTEGMTILSVNYYDTYPPLPSGITTPVSIMGKPVLKQPGQGTASVTTKSLLLASYIRNVEDNAWTKTYNYYDEKGRTIGSYAQNHLGGYTRTELDIDFAGVTRQSKAYHKRLASDPEKVITQTFTYDHQNRLLVHKHQVDTNPEEILVQNEYNELSQLKNKKLGGTTLSQPLQNINYTYNIRGWLTKINDPSHLNGKLFGYEMRYFNPVNPNIAPGRFTGNVTEIDWKNASEDVLKRYNYAYDGLGRLQDAVYSEPNATVPFNNNYNEHLTYDLNGNIKTLKRNAFPASGSTTSAQVDDLIYNYTGNRLTKVTENALNDTGYEGGNNTISYDLNGNMKDMLDKGIQSIQYNHLNLSNSYSMQQTNGLGQLLNSTVSYLYRADGTKLRKTYSSAPPRGSTTTRITDYLDGFQYSYTEGGGICLECRTESAYEQQAYKSASLVFPGTLTPEWKLDFVATAEGFYSFTENRYIYQYRDHLGNARVTFAKSSTGAPEIIDTNNYYPFGLNHISGAFSTSGFGSFYSYKYNGKELQETGMYDYGARMLMPDLGRWGAMDAMSEKYSAWSPYNYAVNNPVMVIDPDGNDISYSGEAAQQAFRAYVATMSTSSETSGGSSFTGFGRAFGEDPKPGFWGRVSNWWDRLFGRNKGADILTLTRGAEVSRVVEVGEPIRIAEFFSALEATSVAVGAVTLGAVLTPVMMKDPEYNWTRDLPLTVPVTTTADESEPGEMITLYRGVSSKAKGSMYFEASQGIAIPNGYRQVAATWGPHSDMEAHAGGDNLSIWTSWSTSKESARDFATGVAMYENGIPGIIISKQFKVGTVLPNPYNPQEAEWLVPGVVYGAKVEYVLPR</sequence>
<dbReference type="Pfam" id="PF20041">
    <property type="entry name" value="DUF6443"/>
    <property type="match status" value="1"/>
</dbReference>
<dbReference type="KEGG" id="cgle:NCTC11432_04261"/>